<dbReference type="InterPro" id="IPR007497">
    <property type="entry name" value="SIMPL/DUF541"/>
</dbReference>
<comment type="caution">
    <text evidence="2">The sequence shown here is derived from an EMBL/GenBank/DDBJ whole genome shotgun (WGS) entry which is preliminary data.</text>
</comment>
<organism evidence="2 3">
    <name type="scientific">Bartonella apis</name>
    <dbReference type="NCBI Taxonomy" id="1686310"/>
    <lineage>
        <taxon>Bacteria</taxon>
        <taxon>Pseudomonadati</taxon>
        <taxon>Pseudomonadota</taxon>
        <taxon>Alphaproteobacteria</taxon>
        <taxon>Hyphomicrobiales</taxon>
        <taxon>Bartonellaceae</taxon>
        <taxon>Bartonella</taxon>
    </lineage>
</organism>
<dbReference type="PANTHER" id="PTHR34387:SF2">
    <property type="entry name" value="SLR1258 PROTEIN"/>
    <property type="match status" value="1"/>
</dbReference>
<reference evidence="2 3" key="1">
    <citation type="submission" date="2016-12" db="EMBL/GenBank/DDBJ databases">
        <title>Comparative genomics of Bartonella apis.</title>
        <authorList>
            <person name="Engel P."/>
        </authorList>
    </citation>
    <scope>NUCLEOTIDE SEQUENCE [LARGE SCALE GENOMIC DNA]</scope>
    <source>
        <strain evidence="2 3">PEB0149</strain>
    </source>
</reference>
<dbReference type="Proteomes" id="UP000187344">
    <property type="component" value="Unassembled WGS sequence"/>
</dbReference>
<dbReference type="EMBL" id="LXYT01000001">
    <property type="protein sequence ID" value="OLY43696.1"/>
    <property type="molecule type" value="Genomic_DNA"/>
</dbReference>
<dbReference type="PANTHER" id="PTHR34387">
    <property type="entry name" value="SLR1258 PROTEIN"/>
    <property type="match status" value="1"/>
</dbReference>
<name>A0A1R0F9Q5_9HYPH</name>
<gene>
    <name evidence="2" type="ORF">PEB0149_011300</name>
</gene>
<dbReference type="RefSeq" id="WP_075869832.1">
    <property type="nucleotide sequence ID" value="NZ_CALYQA010000004.1"/>
</dbReference>
<evidence type="ECO:0008006" key="4">
    <source>
        <dbReference type="Google" id="ProtNLM"/>
    </source>
</evidence>
<keyword evidence="3" id="KW-1185">Reference proteome</keyword>
<sequence>MTKFYFHYTKTAAMLAGLLCVALPFTLHAESINMNKTEPVIVVQATGDEQAKPDIAIINLAVETEGETADSALNANNGTMNKVLDAFKKDGIENADLMTSGLAIYRVEENEKNKKANTPLYRVSNSLSVRVRDINKAGKIFDEAMKLGVNSVNGITFTNADTKPYLTNARKKAVAEAIAKAKTLAESANVKLGNVVTIAEDNGGNMMMPRLMAASATAYRNETNFSSGELDYKVNVTMTFAIEQ</sequence>
<dbReference type="Gene3D" id="3.30.70.2970">
    <property type="entry name" value="Protein of unknown function (DUF541), domain 2"/>
    <property type="match status" value="1"/>
</dbReference>
<dbReference type="InterPro" id="IPR052022">
    <property type="entry name" value="26kDa_periplasmic_antigen"/>
</dbReference>
<feature type="chain" id="PRO_5012277279" description="SIMPL domain-containing protein" evidence="1">
    <location>
        <begin position="30"/>
        <end position="244"/>
    </location>
</feature>
<accession>A0A1R0F9Q5</accession>
<evidence type="ECO:0000313" key="2">
    <source>
        <dbReference type="EMBL" id="OLY43696.1"/>
    </source>
</evidence>
<keyword evidence="1" id="KW-0732">Signal</keyword>
<evidence type="ECO:0000256" key="1">
    <source>
        <dbReference type="SAM" id="SignalP"/>
    </source>
</evidence>
<dbReference type="AlphaFoldDB" id="A0A1R0F9Q5"/>
<dbReference type="GO" id="GO:0006974">
    <property type="term" value="P:DNA damage response"/>
    <property type="evidence" value="ECO:0007669"/>
    <property type="project" value="TreeGrafter"/>
</dbReference>
<feature type="signal peptide" evidence="1">
    <location>
        <begin position="1"/>
        <end position="29"/>
    </location>
</feature>
<proteinExistence type="predicted"/>
<dbReference type="Gene3D" id="3.30.110.170">
    <property type="entry name" value="Protein of unknown function (DUF541), domain 1"/>
    <property type="match status" value="1"/>
</dbReference>
<evidence type="ECO:0000313" key="3">
    <source>
        <dbReference type="Proteomes" id="UP000187344"/>
    </source>
</evidence>
<dbReference type="Pfam" id="PF04402">
    <property type="entry name" value="SIMPL"/>
    <property type="match status" value="1"/>
</dbReference>
<protein>
    <recommendedName>
        <fullName evidence="4">SIMPL domain-containing protein</fullName>
    </recommendedName>
</protein>